<reference evidence="1" key="1">
    <citation type="submission" date="2018-05" db="EMBL/GenBank/DDBJ databases">
        <authorList>
            <person name="Lanie J.A."/>
            <person name="Ng W.-L."/>
            <person name="Kazmierczak K.M."/>
            <person name="Andrzejewski T.M."/>
            <person name="Davidsen T.M."/>
            <person name="Wayne K.J."/>
            <person name="Tettelin H."/>
            <person name="Glass J.I."/>
            <person name="Rusch D."/>
            <person name="Podicherti R."/>
            <person name="Tsui H.-C.T."/>
            <person name="Winkler M.E."/>
        </authorList>
    </citation>
    <scope>NUCLEOTIDE SEQUENCE</scope>
</reference>
<evidence type="ECO:0000313" key="1">
    <source>
        <dbReference type="EMBL" id="SVD58568.1"/>
    </source>
</evidence>
<gene>
    <name evidence="1" type="ORF">METZ01_LOCUS411422</name>
</gene>
<dbReference type="EMBL" id="UINC01160108">
    <property type="protein sequence ID" value="SVD58568.1"/>
    <property type="molecule type" value="Genomic_DNA"/>
</dbReference>
<sequence length="37" mass="4237">MELTVDQMQQQGVAAHNANNLQEAERLYRAILQVQPK</sequence>
<feature type="non-terminal residue" evidence="1">
    <location>
        <position position="37"/>
    </location>
</feature>
<accession>A0A382WKC6</accession>
<organism evidence="1">
    <name type="scientific">marine metagenome</name>
    <dbReference type="NCBI Taxonomy" id="408172"/>
    <lineage>
        <taxon>unclassified sequences</taxon>
        <taxon>metagenomes</taxon>
        <taxon>ecological metagenomes</taxon>
    </lineage>
</organism>
<name>A0A382WKC6_9ZZZZ</name>
<proteinExistence type="predicted"/>
<dbReference type="AlphaFoldDB" id="A0A382WKC6"/>
<protein>
    <submittedName>
        <fullName evidence="1">Uncharacterized protein</fullName>
    </submittedName>
</protein>